<evidence type="ECO:0000256" key="1">
    <source>
        <dbReference type="ARBA" id="ARBA00004123"/>
    </source>
</evidence>
<dbReference type="RefSeq" id="XP_007833472.1">
    <property type="nucleotide sequence ID" value="XM_007835281.1"/>
</dbReference>
<dbReference type="STRING" id="1229662.W3X6F5"/>
<evidence type="ECO:0000256" key="5">
    <source>
        <dbReference type="ARBA" id="ARBA00023015"/>
    </source>
</evidence>
<dbReference type="Proteomes" id="UP000030651">
    <property type="component" value="Unassembled WGS sequence"/>
</dbReference>
<dbReference type="PANTHER" id="PTHR35391:SF5">
    <property type="entry name" value="DUF6590 DOMAIN-CONTAINING PROTEIN"/>
    <property type="match status" value="1"/>
</dbReference>
<sequence>MQSLKALDTHDATQKVRQFLEKSEQSVTSVESAELSFSSRLCSNILELFREVFLLLSNSDTPFLSRAEYISLERSFGQLKLWSDGYGVSTGELDDLLDKSRLLRRDTLKLLRSIGINLTERLLPQLFGKSSMTESLGLISNGLKAVLESYHDDDGESTSSGESDDSLEDNVQEMTKDLQTDTLCLMELGELFREPVVDSVRDAETSASHEALLGWAPYQAFCDKVGTRFPLAVQLLVARLGKANYERCIRCQQLRHNQEIKTVTEDSRNPPLYLAPKGSTFHDSGLGSSIPSATSYAETMLSYGSTNGRSVHVPALPSDGKSRKPFACLVCGKLVNISNNSAWKQHIYSDLRPWLCLDMSCSNGDTSFENRNDWISHLALDHNLEPRWRSFECPLCHAETGAGKVAVTRHLEAHLEEISLAALPIDVDSESDSESDDERDADLGSREGQSETLLEAMLADPLAPLTPAEYGIRGSPQYKSNLRAVLDWRKSMLSGPQPSPLRENLLAELDDKADQRPISQIKGTSDSPEKHHQNTDSSNGECSGERTPAVKPLPTHSSAPLGPKAFDGTITDVYGDKLYSPHSAITDTAGNALGFSSVTPSRPSSPLGSKQGSTTNLQGATGNQADSNTPTTCTNCFTQITPLWRRNYEGQIICNACGLFLKSRGFARPSSFKTDVIKKRNRGPGANPPVGGTSTTSASPQTQAQIVTSPDNSVFVPTPRARK</sequence>
<dbReference type="OrthoDB" id="20872at2759"/>
<evidence type="ECO:0000313" key="12">
    <source>
        <dbReference type="Proteomes" id="UP000030651"/>
    </source>
</evidence>
<evidence type="ECO:0000256" key="9">
    <source>
        <dbReference type="SAM" id="MobiDB-lite"/>
    </source>
</evidence>
<proteinExistence type="predicted"/>
<evidence type="ECO:0000256" key="6">
    <source>
        <dbReference type="ARBA" id="ARBA00023163"/>
    </source>
</evidence>
<keyword evidence="5" id="KW-0805">Transcription regulation</keyword>
<evidence type="ECO:0000256" key="7">
    <source>
        <dbReference type="ARBA" id="ARBA00023242"/>
    </source>
</evidence>
<keyword evidence="4" id="KW-0862">Zinc</keyword>
<feature type="region of interest" description="Disordered" evidence="9">
    <location>
        <begin position="595"/>
        <end position="629"/>
    </location>
</feature>
<evidence type="ECO:0000256" key="8">
    <source>
        <dbReference type="PROSITE-ProRule" id="PRU00094"/>
    </source>
</evidence>
<dbReference type="GeneID" id="19271713"/>
<evidence type="ECO:0000256" key="2">
    <source>
        <dbReference type="ARBA" id="ARBA00022723"/>
    </source>
</evidence>
<keyword evidence="3 8" id="KW-0863">Zinc-finger</keyword>
<dbReference type="InterPro" id="IPR058925">
    <property type="entry name" value="zf-C2H2_AcuF"/>
</dbReference>
<dbReference type="Gene3D" id="3.30.50.10">
    <property type="entry name" value="Erythroid Transcription Factor GATA-1, subunit A"/>
    <property type="match status" value="1"/>
</dbReference>
<evidence type="ECO:0000259" key="10">
    <source>
        <dbReference type="PROSITE" id="PS50114"/>
    </source>
</evidence>
<dbReference type="HOGENOM" id="CLU_382670_0_0_1"/>
<keyword evidence="12" id="KW-1185">Reference proteome</keyword>
<feature type="compositionally biased region" description="Acidic residues" evidence="9">
    <location>
        <begin position="427"/>
        <end position="440"/>
    </location>
</feature>
<feature type="region of interest" description="Disordered" evidence="9">
    <location>
        <begin position="673"/>
        <end position="723"/>
    </location>
</feature>
<dbReference type="PROSITE" id="PS00344">
    <property type="entry name" value="GATA_ZN_FINGER_1"/>
    <property type="match status" value="1"/>
</dbReference>
<dbReference type="SUPFAM" id="SSF57716">
    <property type="entry name" value="Glucocorticoid receptor-like (DNA-binding domain)"/>
    <property type="match status" value="1"/>
</dbReference>
<dbReference type="EMBL" id="KI912112">
    <property type="protein sequence ID" value="ETS81698.1"/>
    <property type="molecule type" value="Genomic_DNA"/>
</dbReference>
<dbReference type="AlphaFoldDB" id="W3X6F5"/>
<feature type="domain" description="GATA-type" evidence="10">
    <location>
        <begin position="627"/>
        <end position="680"/>
    </location>
</feature>
<feature type="region of interest" description="Disordered" evidence="9">
    <location>
        <begin position="426"/>
        <end position="447"/>
    </location>
</feature>
<dbReference type="PROSITE" id="PS50114">
    <property type="entry name" value="GATA_ZN_FINGER_2"/>
    <property type="match status" value="1"/>
</dbReference>
<feature type="compositionally biased region" description="Low complexity" evidence="9">
    <location>
        <begin position="693"/>
        <end position="705"/>
    </location>
</feature>
<dbReference type="InParanoid" id="W3X6F5"/>
<evidence type="ECO:0000256" key="3">
    <source>
        <dbReference type="ARBA" id="ARBA00022771"/>
    </source>
</evidence>
<dbReference type="PANTHER" id="PTHR35391">
    <property type="entry name" value="C2H2-TYPE DOMAIN-CONTAINING PROTEIN-RELATED"/>
    <property type="match status" value="1"/>
</dbReference>
<gene>
    <name evidence="11" type="ORF">PFICI_06700</name>
</gene>
<protein>
    <recommendedName>
        <fullName evidence="10">GATA-type domain-containing protein</fullName>
    </recommendedName>
</protein>
<dbReference type="SMART" id="SM00401">
    <property type="entry name" value="ZnF_GATA"/>
    <property type="match status" value="1"/>
</dbReference>
<dbReference type="FunFam" id="3.30.50.10:FF:000007">
    <property type="entry name" value="Nitrogen regulatory AreA, N-terminal"/>
    <property type="match status" value="1"/>
</dbReference>
<name>W3X6F5_PESFW</name>
<dbReference type="InterPro" id="IPR000679">
    <property type="entry name" value="Znf_GATA"/>
</dbReference>
<dbReference type="GO" id="GO:0043565">
    <property type="term" value="F:sequence-specific DNA binding"/>
    <property type="evidence" value="ECO:0007669"/>
    <property type="project" value="InterPro"/>
</dbReference>
<dbReference type="GO" id="GO:0008270">
    <property type="term" value="F:zinc ion binding"/>
    <property type="evidence" value="ECO:0007669"/>
    <property type="project" value="UniProtKB-KW"/>
</dbReference>
<dbReference type="GO" id="GO:0006355">
    <property type="term" value="P:regulation of DNA-templated transcription"/>
    <property type="evidence" value="ECO:0007669"/>
    <property type="project" value="InterPro"/>
</dbReference>
<feature type="compositionally biased region" description="Polar residues" evidence="9">
    <location>
        <begin position="517"/>
        <end position="526"/>
    </location>
</feature>
<dbReference type="PRINTS" id="PR00619">
    <property type="entry name" value="GATAZNFINGER"/>
</dbReference>
<keyword evidence="2" id="KW-0479">Metal-binding</keyword>
<keyword evidence="7" id="KW-0539">Nucleus</keyword>
<dbReference type="KEGG" id="pfy:PFICI_06700"/>
<dbReference type="Pfam" id="PF00320">
    <property type="entry name" value="GATA"/>
    <property type="match status" value="1"/>
</dbReference>
<dbReference type="Pfam" id="PF26082">
    <property type="entry name" value="zf-C2H2_AcuF"/>
    <property type="match status" value="1"/>
</dbReference>
<dbReference type="GO" id="GO:0005634">
    <property type="term" value="C:nucleus"/>
    <property type="evidence" value="ECO:0007669"/>
    <property type="project" value="UniProtKB-SubCell"/>
</dbReference>
<keyword evidence="6" id="KW-0804">Transcription</keyword>
<accession>W3X6F5</accession>
<dbReference type="InterPro" id="IPR013088">
    <property type="entry name" value="Znf_NHR/GATA"/>
</dbReference>
<dbReference type="CDD" id="cd00202">
    <property type="entry name" value="ZnF_GATA"/>
    <property type="match status" value="1"/>
</dbReference>
<comment type="subcellular location">
    <subcellularLocation>
        <location evidence="1">Nucleus</location>
    </subcellularLocation>
</comment>
<reference evidence="12" key="1">
    <citation type="journal article" date="2015" name="BMC Genomics">
        <title>Genomic and transcriptomic analysis of the endophytic fungus Pestalotiopsis fici reveals its lifestyle and high potential for synthesis of natural products.</title>
        <authorList>
            <person name="Wang X."/>
            <person name="Zhang X."/>
            <person name="Liu L."/>
            <person name="Xiang M."/>
            <person name="Wang W."/>
            <person name="Sun X."/>
            <person name="Che Y."/>
            <person name="Guo L."/>
            <person name="Liu G."/>
            <person name="Guo L."/>
            <person name="Wang C."/>
            <person name="Yin W.B."/>
            <person name="Stadler M."/>
            <person name="Zhang X."/>
            <person name="Liu X."/>
        </authorList>
    </citation>
    <scope>NUCLEOTIDE SEQUENCE [LARGE SCALE GENOMIC DNA]</scope>
    <source>
        <strain evidence="12">W106-1 / CGMCC3.15140</strain>
    </source>
</reference>
<organism evidence="11 12">
    <name type="scientific">Pestalotiopsis fici (strain W106-1 / CGMCC3.15140)</name>
    <dbReference type="NCBI Taxonomy" id="1229662"/>
    <lineage>
        <taxon>Eukaryota</taxon>
        <taxon>Fungi</taxon>
        <taxon>Dikarya</taxon>
        <taxon>Ascomycota</taxon>
        <taxon>Pezizomycotina</taxon>
        <taxon>Sordariomycetes</taxon>
        <taxon>Xylariomycetidae</taxon>
        <taxon>Amphisphaeriales</taxon>
        <taxon>Sporocadaceae</taxon>
        <taxon>Pestalotiopsis</taxon>
    </lineage>
</organism>
<dbReference type="OMA" id="GICAGEQ"/>
<feature type="region of interest" description="Disordered" evidence="9">
    <location>
        <begin position="510"/>
        <end position="564"/>
    </location>
</feature>
<evidence type="ECO:0000313" key="11">
    <source>
        <dbReference type="EMBL" id="ETS81698.1"/>
    </source>
</evidence>
<evidence type="ECO:0000256" key="4">
    <source>
        <dbReference type="ARBA" id="ARBA00022833"/>
    </source>
</evidence>
<dbReference type="eggNOG" id="KOG1601">
    <property type="taxonomic scope" value="Eukaryota"/>
</dbReference>